<evidence type="ECO:0000313" key="2">
    <source>
        <dbReference type="Proteomes" id="UP000008367"/>
    </source>
</evidence>
<sequence length="24" mass="2748">KIVDEIAKTSVGKVDKKELRKLHL</sequence>
<reference evidence="1 2" key="1">
    <citation type="submission" date="2012-10" db="EMBL/GenBank/DDBJ databases">
        <title>Genome sequence of Vibrio Cholerae HENC-02.</title>
        <authorList>
            <person name="Eppinger M."/>
            <person name="Hasan N.A."/>
            <person name="Sengamalay N."/>
            <person name="Hine E."/>
            <person name="Su Q."/>
            <person name="Daugherty S.C."/>
            <person name="Young S."/>
            <person name="Sadzewicz L."/>
            <person name="Tallon L."/>
            <person name="Cebula T.A."/>
            <person name="Ravel J."/>
            <person name="Colwell R.R."/>
        </authorList>
    </citation>
    <scope>NUCLEOTIDE SEQUENCE [LARGE SCALE GENOMIC DNA]</scope>
    <source>
        <strain evidence="1 2">HENC-02</strain>
    </source>
</reference>
<comment type="caution">
    <text evidence="1">The sequence shown here is derived from an EMBL/GenBank/DDBJ whole genome shotgun (WGS) entry which is preliminary data.</text>
</comment>
<gene>
    <name evidence="1" type="ORF">VCHENC02_2782B</name>
</gene>
<organism evidence="1 2">
    <name type="scientific">Vibrio harveyi</name>
    <name type="common">Beneckea harveyi</name>
    <dbReference type="NCBI Taxonomy" id="669"/>
    <lineage>
        <taxon>Bacteria</taxon>
        <taxon>Pseudomonadati</taxon>
        <taxon>Pseudomonadota</taxon>
        <taxon>Gammaproteobacteria</taxon>
        <taxon>Vibrionales</taxon>
        <taxon>Vibrionaceae</taxon>
        <taxon>Vibrio</taxon>
    </lineage>
</organism>
<dbReference type="AlphaFoldDB" id="A0A454CYW4"/>
<evidence type="ECO:0000313" key="1">
    <source>
        <dbReference type="EMBL" id="EKM31584.1"/>
    </source>
</evidence>
<protein>
    <submittedName>
        <fullName evidence="1">AMP-binding enzyme family protein</fullName>
    </submittedName>
</protein>
<dbReference type="Proteomes" id="UP000008367">
    <property type="component" value="Unassembled WGS sequence"/>
</dbReference>
<name>A0A454CYW4_VIBHA</name>
<dbReference type="EMBL" id="AJSR01001128">
    <property type="protein sequence ID" value="EKM31584.1"/>
    <property type="molecule type" value="Genomic_DNA"/>
</dbReference>
<proteinExistence type="predicted"/>
<accession>A0A454CYW4</accession>
<feature type="non-terminal residue" evidence="1">
    <location>
        <position position="1"/>
    </location>
</feature>